<dbReference type="Proteomes" id="UP000616724">
    <property type="component" value="Unassembled WGS sequence"/>
</dbReference>
<name>A0A8J3W6N4_9ACTN</name>
<accession>A0A8J3W6N4</accession>
<dbReference type="RefSeq" id="WP_203891555.1">
    <property type="nucleotide sequence ID" value="NZ_BOOH01000023.1"/>
</dbReference>
<dbReference type="EMBL" id="BOOH01000023">
    <property type="protein sequence ID" value="GIH76996.1"/>
    <property type="molecule type" value="Genomic_DNA"/>
</dbReference>
<comment type="caution">
    <text evidence="1">The sequence shown here is derived from an EMBL/GenBank/DDBJ whole genome shotgun (WGS) entry which is preliminary data.</text>
</comment>
<dbReference type="AlphaFoldDB" id="A0A8J3W6N4"/>
<keyword evidence="2" id="KW-1185">Reference proteome</keyword>
<evidence type="ECO:0000313" key="1">
    <source>
        <dbReference type="EMBL" id="GIH76996.1"/>
    </source>
</evidence>
<protein>
    <submittedName>
        <fullName evidence="1">Uncharacterized protein</fullName>
    </submittedName>
</protein>
<sequence length="147" mass="16150">MVVLPFVNTAFTSRVPFRRSIEQLGAEGVRVPLGPGEFELGYNTGFASAGGEGPLSGFREWLIMRLGTESSLGREGLVLQLILSEASFSSPSPDADAQAVAALFELLDRFMEECATEGDAANIIEKYHAWHQSWLDTVRSSHRRHQP</sequence>
<proteinExistence type="predicted"/>
<evidence type="ECO:0000313" key="2">
    <source>
        <dbReference type="Proteomes" id="UP000616724"/>
    </source>
</evidence>
<organism evidence="1 2">
    <name type="scientific">Planobispora longispora</name>
    <dbReference type="NCBI Taxonomy" id="28887"/>
    <lineage>
        <taxon>Bacteria</taxon>
        <taxon>Bacillati</taxon>
        <taxon>Actinomycetota</taxon>
        <taxon>Actinomycetes</taxon>
        <taxon>Streptosporangiales</taxon>
        <taxon>Streptosporangiaceae</taxon>
        <taxon>Planobispora</taxon>
    </lineage>
</organism>
<gene>
    <name evidence="1" type="ORF">Plo01_34250</name>
</gene>
<reference evidence="1 2" key="1">
    <citation type="submission" date="2021-01" db="EMBL/GenBank/DDBJ databases">
        <title>Whole genome shotgun sequence of Planobispora longispora NBRC 13918.</title>
        <authorList>
            <person name="Komaki H."/>
            <person name="Tamura T."/>
        </authorList>
    </citation>
    <scope>NUCLEOTIDE SEQUENCE [LARGE SCALE GENOMIC DNA]</scope>
    <source>
        <strain evidence="1 2">NBRC 13918</strain>
    </source>
</reference>